<keyword evidence="4 8" id="KW-0732">Signal</keyword>
<evidence type="ECO:0000256" key="6">
    <source>
        <dbReference type="ARBA" id="ARBA00023157"/>
    </source>
</evidence>
<dbReference type="RefSeq" id="XP_015589424.1">
    <property type="nucleotide sequence ID" value="XM_015733938.2"/>
</dbReference>
<organism evidence="9 10">
    <name type="scientific">Cephus cinctus</name>
    <name type="common">Wheat stem sawfly</name>
    <dbReference type="NCBI Taxonomy" id="211228"/>
    <lineage>
        <taxon>Eukaryota</taxon>
        <taxon>Metazoa</taxon>
        <taxon>Ecdysozoa</taxon>
        <taxon>Arthropoda</taxon>
        <taxon>Hexapoda</taxon>
        <taxon>Insecta</taxon>
        <taxon>Pterygota</taxon>
        <taxon>Neoptera</taxon>
        <taxon>Endopterygota</taxon>
        <taxon>Hymenoptera</taxon>
        <taxon>Cephoidea</taxon>
        <taxon>Cephidae</taxon>
        <taxon>Cephus</taxon>
    </lineage>
</organism>
<evidence type="ECO:0000256" key="4">
    <source>
        <dbReference type="ARBA" id="ARBA00022729"/>
    </source>
</evidence>
<dbReference type="InterPro" id="IPR050645">
    <property type="entry name" value="Histidine_acid_phosphatase"/>
</dbReference>
<comment type="similarity">
    <text evidence="2">Belongs to the histidine acid phosphatase family.</text>
</comment>
<keyword evidence="7" id="KW-0325">Glycoprotein</keyword>
<comment type="catalytic activity">
    <reaction evidence="1">
        <text>a phosphate monoester + H2O = an alcohol + phosphate</text>
        <dbReference type="Rhea" id="RHEA:15017"/>
        <dbReference type="ChEBI" id="CHEBI:15377"/>
        <dbReference type="ChEBI" id="CHEBI:30879"/>
        <dbReference type="ChEBI" id="CHEBI:43474"/>
        <dbReference type="ChEBI" id="CHEBI:67140"/>
        <dbReference type="EC" id="3.1.3.2"/>
    </reaction>
</comment>
<accession>A0AAJ7FFL8</accession>
<dbReference type="Gene3D" id="3.40.50.1240">
    <property type="entry name" value="Phosphoglycerate mutase-like"/>
    <property type="match status" value="1"/>
</dbReference>
<dbReference type="InterPro" id="IPR029033">
    <property type="entry name" value="His_PPase_superfam"/>
</dbReference>
<evidence type="ECO:0000256" key="3">
    <source>
        <dbReference type="ARBA" id="ARBA00012646"/>
    </source>
</evidence>
<dbReference type="PANTHER" id="PTHR11567">
    <property type="entry name" value="ACID PHOSPHATASE-RELATED"/>
    <property type="match status" value="1"/>
</dbReference>
<evidence type="ECO:0000256" key="5">
    <source>
        <dbReference type="ARBA" id="ARBA00022801"/>
    </source>
</evidence>
<keyword evidence="9" id="KW-1185">Reference proteome</keyword>
<dbReference type="PANTHER" id="PTHR11567:SF211">
    <property type="entry name" value="PROSTATIC ACID PHOSPHATASE"/>
    <property type="match status" value="1"/>
</dbReference>
<evidence type="ECO:0000256" key="2">
    <source>
        <dbReference type="ARBA" id="ARBA00005375"/>
    </source>
</evidence>
<keyword evidence="6" id="KW-1015">Disulfide bond</keyword>
<proteinExistence type="inferred from homology"/>
<evidence type="ECO:0000313" key="9">
    <source>
        <dbReference type="Proteomes" id="UP000694920"/>
    </source>
</evidence>
<dbReference type="GO" id="GO:0003993">
    <property type="term" value="F:acid phosphatase activity"/>
    <property type="evidence" value="ECO:0007669"/>
    <property type="project" value="UniProtKB-EC"/>
</dbReference>
<evidence type="ECO:0000313" key="10">
    <source>
        <dbReference type="RefSeq" id="XP_015589424.1"/>
    </source>
</evidence>
<dbReference type="Proteomes" id="UP000694920">
    <property type="component" value="Unplaced"/>
</dbReference>
<gene>
    <name evidence="10" type="primary">LOC107265014</name>
</gene>
<feature type="chain" id="PRO_5042476089" description="acid phosphatase" evidence="8">
    <location>
        <begin position="21"/>
        <end position="381"/>
    </location>
</feature>
<evidence type="ECO:0000256" key="1">
    <source>
        <dbReference type="ARBA" id="ARBA00000032"/>
    </source>
</evidence>
<keyword evidence="5" id="KW-0378">Hydrolase</keyword>
<dbReference type="SUPFAM" id="SSF53254">
    <property type="entry name" value="Phosphoglycerate mutase-like"/>
    <property type="match status" value="1"/>
</dbReference>
<dbReference type="CDD" id="cd07061">
    <property type="entry name" value="HP_HAP_like"/>
    <property type="match status" value="1"/>
</dbReference>
<evidence type="ECO:0000256" key="8">
    <source>
        <dbReference type="SAM" id="SignalP"/>
    </source>
</evidence>
<dbReference type="KEGG" id="ccin:107265014"/>
<dbReference type="Pfam" id="PF00328">
    <property type="entry name" value="His_Phos_2"/>
    <property type="match status" value="1"/>
</dbReference>
<dbReference type="EC" id="3.1.3.2" evidence="3"/>
<dbReference type="InterPro" id="IPR000560">
    <property type="entry name" value="His_Pase_clade-2"/>
</dbReference>
<evidence type="ECO:0000256" key="7">
    <source>
        <dbReference type="ARBA" id="ARBA00023180"/>
    </source>
</evidence>
<protein>
    <recommendedName>
        <fullName evidence="3">acid phosphatase</fullName>
        <ecNumber evidence="3">3.1.3.2</ecNumber>
    </recommendedName>
</protein>
<dbReference type="GeneID" id="107265014"/>
<feature type="signal peptide" evidence="8">
    <location>
        <begin position="1"/>
        <end position="20"/>
    </location>
</feature>
<reference evidence="10" key="1">
    <citation type="submission" date="2025-08" db="UniProtKB">
        <authorList>
            <consortium name="RefSeq"/>
        </authorList>
    </citation>
    <scope>IDENTIFICATION</scope>
</reference>
<sequence>MNAQGMQILNIVLLIGVCNADLKLLQVTFRHGDRTTVAESQVYYPNDPYINKTYWPEGYGGLINQGKDRAYRLGLFLKKNYGAWLGSVYADSLFYFRSSDISRTKMTAELVAAALFPPIDIQRWNQKLNWQPIPIWNVPLIQDILFLGQFLCEKVAILRKEIETSDPYLLKRQKELAGFFEYVSEHVGINVTQQTSYYIYMHLYSQYTMGYRMPEWTKDIFPFGQFEDVAGYDYVIQSYTKEMQKYNGGMYFLSKQIFVFILTSQYTGVWIREWLRNVDNYINGTATYRALFYSGHEINIAGILNSLNVFIPHVPEFASSVILELHKYGEEYFVRALHKNLDTAVELKIPGCNGIYCHLDTFRNLFADIILENPLESCRKM</sequence>
<name>A0AAJ7FFL8_CEPCN</name>
<dbReference type="AlphaFoldDB" id="A0AAJ7FFL8"/>